<keyword evidence="2" id="KW-0812">Transmembrane</keyword>
<accession>A0A8J7KKC8</accession>
<name>A0A8J7KKC8_9ACTN</name>
<sequence length="288" mass="29384">MSENLTDALGGLAHDTESVLMPGAAAIRRRGTRRTRRTAIAAGVAVLALVGGVAFGVTSFSGGNAQVPTPPGTSVAPSPSASPTPTPTASPTPSVDTSWIPDAAMLRVADLKLGSAAAGIDPKPIDEYGAMDLAMCAGGLPSSAQVARARRDSGHASLPDALERQGQGTVTSVQERVLVHAQGGSVAFMAEVRDQVGRCPGDAASTSGAWRNLGSAGLGDESVVLSNTRQVRPIPSMPAVEQRTYAVVVRIGDVVVIVADLGWESGSGHEQVTRQLAKVAVQRAGVLR</sequence>
<keyword evidence="4" id="KW-1185">Reference proteome</keyword>
<proteinExistence type="predicted"/>
<reference evidence="3" key="1">
    <citation type="submission" date="2020-11" db="EMBL/GenBank/DDBJ databases">
        <title>Sequencing the genomes of 1000 actinobacteria strains.</title>
        <authorList>
            <person name="Klenk H.-P."/>
        </authorList>
    </citation>
    <scope>NUCLEOTIDE SEQUENCE</scope>
    <source>
        <strain evidence="3">DSM 45356</strain>
    </source>
</reference>
<comment type="caution">
    <text evidence="3">The sequence shown here is derived from an EMBL/GenBank/DDBJ whole genome shotgun (WGS) entry which is preliminary data.</text>
</comment>
<evidence type="ECO:0000256" key="2">
    <source>
        <dbReference type="SAM" id="Phobius"/>
    </source>
</evidence>
<evidence type="ECO:0000256" key="1">
    <source>
        <dbReference type="SAM" id="MobiDB-lite"/>
    </source>
</evidence>
<feature type="transmembrane region" description="Helical" evidence="2">
    <location>
        <begin position="38"/>
        <end position="60"/>
    </location>
</feature>
<evidence type="ECO:0008006" key="5">
    <source>
        <dbReference type="Google" id="ProtNLM"/>
    </source>
</evidence>
<feature type="region of interest" description="Disordered" evidence="1">
    <location>
        <begin position="150"/>
        <end position="169"/>
    </location>
</feature>
<dbReference type="EMBL" id="JADOUF010000001">
    <property type="protein sequence ID" value="MBG6137929.1"/>
    <property type="molecule type" value="Genomic_DNA"/>
</dbReference>
<protein>
    <recommendedName>
        <fullName evidence="5">PknH-like extracellular domain-containing protein</fullName>
    </recommendedName>
</protein>
<feature type="compositionally biased region" description="Pro residues" evidence="1">
    <location>
        <begin position="80"/>
        <end position="90"/>
    </location>
</feature>
<evidence type="ECO:0000313" key="4">
    <source>
        <dbReference type="Proteomes" id="UP000622552"/>
    </source>
</evidence>
<keyword evidence="2" id="KW-0472">Membrane</keyword>
<evidence type="ECO:0000313" key="3">
    <source>
        <dbReference type="EMBL" id="MBG6137929.1"/>
    </source>
</evidence>
<keyword evidence="2" id="KW-1133">Transmembrane helix</keyword>
<dbReference type="Proteomes" id="UP000622552">
    <property type="component" value="Unassembled WGS sequence"/>
</dbReference>
<dbReference type="RefSeq" id="WP_197004738.1">
    <property type="nucleotide sequence ID" value="NZ_BONS01000017.1"/>
</dbReference>
<gene>
    <name evidence="3" type="ORF">IW245_004123</name>
</gene>
<organism evidence="3 4">
    <name type="scientific">Longispora fulva</name>
    <dbReference type="NCBI Taxonomy" id="619741"/>
    <lineage>
        <taxon>Bacteria</taxon>
        <taxon>Bacillati</taxon>
        <taxon>Actinomycetota</taxon>
        <taxon>Actinomycetes</taxon>
        <taxon>Micromonosporales</taxon>
        <taxon>Micromonosporaceae</taxon>
        <taxon>Longispora</taxon>
    </lineage>
</organism>
<feature type="region of interest" description="Disordered" evidence="1">
    <location>
        <begin position="68"/>
        <end position="98"/>
    </location>
</feature>
<dbReference type="AlphaFoldDB" id="A0A8J7KKC8"/>